<proteinExistence type="predicted"/>
<name>A0ABU2XB36_9ACTN</name>
<dbReference type="RefSeq" id="WP_311723497.1">
    <property type="nucleotide sequence ID" value="NZ_JAVRFD010000004.1"/>
</dbReference>
<comment type="caution">
    <text evidence="1">The sequence shown here is derived from an EMBL/GenBank/DDBJ whole genome shotgun (WGS) entry which is preliminary data.</text>
</comment>
<evidence type="ECO:0000313" key="1">
    <source>
        <dbReference type="EMBL" id="MDT0543121.1"/>
    </source>
</evidence>
<reference evidence="1" key="1">
    <citation type="submission" date="2024-05" db="EMBL/GenBank/DDBJ databases">
        <title>30 novel species of actinomycetes from the DSMZ collection.</title>
        <authorList>
            <person name="Nouioui I."/>
        </authorList>
    </citation>
    <scope>NUCLEOTIDE SEQUENCE</scope>
    <source>
        <strain evidence="1">DSM 41529</strain>
    </source>
</reference>
<protein>
    <submittedName>
        <fullName evidence="1">Uncharacterized protein</fullName>
    </submittedName>
</protein>
<accession>A0ABU2XB36</accession>
<keyword evidence="2" id="KW-1185">Reference proteome</keyword>
<gene>
    <name evidence="1" type="ORF">RND15_10340</name>
</gene>
<dbReference type="EMBL" id="JAVRFD010000004">
    <property type="protein sequence ID" value="MDT0543121.1"/>
    <property type="molecule type" value="Genomic_DNA"/>
</dbReference>
<sequence length="141" mass="16054">MGVLLGLQEAGNEYGLEGLDRDRVLLEAHQRPRPVRQPVCRPLRRSPRRLLPQLLKPLAQFGRRELVDDSAPRLFAVVQVYGKEEDGIAAWGMALDDHAEIIDVEGRVRMNVRSPERGVRRFAHPPHISARLMWVREQPAG</sequence>
<organism evidence="1 2">
    <name type="scientific">Streptomyces lonegramiae</name>
    <dbReference type="NCBI Taxonomy" id="3075524"/>
    <lineage>
        <taxon>Bacteria</taxon>
        <taxon>Bacillati</taxon>
        <taxon>Actinomycetota</taxon>
        <taxon>Actinomycetes</taxon>
        <taxon>Kitasatosporales</taxon>
        <taxon>Streptomycetaceae</taxon>
        <taxon>Streptomyces</taxon>
    </lineage>
</organism>
<evidence type="ECO:0000313" key="2">
    <source>
        <dbReference type="Proteomes" id="UP001180754"/>
    </source>
</evidence>
<dbReference type="Proteomes" id="UP001180754">
    <property type="component" value="Unassembled WGS sequence"/>
</dbReference>